<dbReference type="Pfam" id="PF25886">
    <property type="entry name" value="Msy1"/>
    <property type="match status" value="1"/>
</dbReference>
<proteinExistence type="predicted"/>
<dbReference type="InterPro" id="IPR002048">
    <property type="entry name" value="EF_hand_dom"/>
</dbReference>
<dbReference type="SUPFAM" id="SSF50182">
    <property type="entry name" value="Sm-like ribonucleoproteins"/>
    <property type="match status" value="1"/>
</dbReference>
<keyword evidence="3" id="KW-0106">Calcium</keyword>
<evidence type="ECO:0000256" key="4">
    <source>
        <dbReference type="ARBA" id="ARBA00022989"/>
    </source>
</evidence>
<dbReference type="OrthoDB" id="544685at2759"/>
<keyword evidence="5 7" id="KW-0472">Membrane</keyword>
<name>A0A9W7Y2V3_9FUNG</name>
<dbReference type="GO" id="GO:0016020">
    <property type="term" value="C:membrane"/>
    <property type="evidence" value="ECO:0007669"/>
    <property type="project" value="UniProtKB-SubCell"/>
</dbReference>
<dbReference type="GO" id="GO:0005262">
    <property type="term" value="F:calcium channel activity"/>
    <property type="evidence" value="ECO:0007669"/>
    <property type="project" value="TreeGrafter"/>
</dbReference>
<organism evidence="9 10">
    <name type="scientific">Coemansia erecta</name>
    <dbReference type="NCBI Taxonomy" id="147472"/>
    <lineage>
        <taxon>Eukaryota</taxon>
        <taxon>Fungi</taxon>
        <taxon>Fungi incertae sedis</taxon>
        <taxon>Zoopagomycota</taxon>
        <taxon>Kickxellomycotina</taxon>
        <taxon>Kickxellomycetes</taxon>
        <taxon>Kickxellales</taxon>
        <taxon>Kickxellaceae</taxon>
        <taxon>Coemansia</taxon>
    </lineage>
</organism>
<dbReference type="SUPFAM" id="SSF47473">
    <property type="entry name" value="EF-hand"/>
    <property type="match status" value="1"/>
</dbReference>
<feature type="transmembrane region" description="Helical" evidence="7">
    <location>
        <begin position="249"/>
        <end position="271"/>
    </location>
</feature>
<feature type="transmembrane region" description="Helical" evidence="7">
    <location>
        <begin position="502"/>
        <end position="522"/>
    </location>
</feature>
<feature type="transmembrane region" description="Helical" evidence="7">
    <location>
        <begin position="146"/>
        <end position="174"/>
    </location>
</feature>
<dbReference type="Gene3D" id="1.10.238.10">
    <property type="entry name" value="EF-hand"/>
    <property type="match status" value="1"/>
</dbReference>
<feature type="transmembrane region" description="Helical" evidence="7">
    <location>
        <begin position="103"/>
        <end position="126"/>
    </location>
</feature>
<keyword evidence="2 7" id="KW-0812">Transmembrane</keyword>
<comment type="caution">
    <text evidence="9">The sequence shown here is derived from an EMBL/GenBank/DDBJ whole genome shotgun (WGS) entry which is preliminary data.</text>
</comment>
<evidence type="ECO:0000259" key="8">
    <source>
        <dbReference type="PROSITE" id="PS50222"/>
    </source>
</evidence>
<feature type="transmembrane region" description="Helical" evidence="7">
    <location>
        <begin position="210"/>
        <end position="229"/>
    </location>
</feature>
<evidence type="ECO:0000256" key="2">
    <source>
        <dbReference type="ARBA" id="ARBA00022692"/>
    </source>
</evidence>
<reference evidence="9" key="1">
    <citation type="submission" date="2022-07" db="EMBL/GenBank/DDBJ databases">
        <title>Phylogenomic reconstructions and comparative analyses of Kickxellomycotina fungi.</title>
        <authorList>
            <person name="Reynolds N.K."/>
            <person name="Stajich J.E."/>
            <person name="Barry K."/>
            <person name="Grigoriev I.V."/>
            <person name="Crous P."/>
            <person name="Smith M.E."/>
        </authorList>
    </citation>
    <scope>NUCLEOTIDE SEQUENCE</scope>
    <source>
        <strain evidence="9">NBRC 32514</strain>
    </source>
</reference>
<dbReference type="InterPro" id="IPR023408">
    <property type="entry name" value="MscS_beta-dom_sf"/>
</dbReference>
<dbReference type="InterPro" id="IPR006685">
    <property type="entry name" value="MscS_channel_2nd"/>
</dbReference>
<feature type="transmembrane region" description="Helical" evidence="7">
    <location>
        <begin position="534"/>
        <end position="557"/>
    </location>
</feature>
<comment type="subcellular location">
    <subcellularLocation>
        <location evidence="1">Membrane</location>
    </subcellularLocation>
</comment>
<dbReference type="PROSITE" id="PS50222">
    <property type="entry name" value="EF_HAND_2"/>
    <property type="match status" value="1"/>
</dbReference>
<feature type="compositionally biased region" description="Basic and acidic residues" evidence="6">
    <location>
        <begin position="7"/>
        <end position="17"/>
    </location>
</feature>
<evidence type="ECO:0000313" key="9">
    <source>
        <dbReference type="EMBL" id="KAJ1723547.1"/>
    </source>
</evidence>
<dbReference type="InterPro" id="IPR058650">
    <property type="entry name" value="Msy1/2-like"/>
</dbReference>
<feature type="region of interest" description="Disordered" evidence="6">
    <location>
        <begin position="345"/>
        <end position="394"/>
    </location>
</feature>
<dbReference type="PANTHER" id="PTHR31323:SF1">
    <property type="entry name" value="MECHANOSENSITIVE ION CHANNEL PROTEIN"/>
    <property type="match status" value="1"/>
</dbReference>
<dbReference type="Pfam" id="PF00924">
    <property type="entry name" value="MS_channel_2nd"/>
    <property type="match status" value="1"/>
</dbReference>
<evidence type="ECO:0000256" key="7">
    <source>
        <dbReference type="SAM" id="Phobius"/>
    </source>
</evidence>
<feature type="compositionally biased region" description="Polar residues" evidence="6">
    <location>
        <begin position="366"/>
        <end position="382"/>
    </location>
</feature>
<dbReference type="AlphaFoldDB" id="A0A9W7Y2V3"/>
<evidence type="ECO:0000313" key="10">
    <source>
        <dbReference type="Proteomes" id="UP001149813"/>
    </source>
</evidence>
<dbReference type="PANTHER" id="PTHR31323">
    <property type="entry name" value="MECHANOSENSITIVE ION CHANNEL PROTEIN MSY2"/>
    <property type="match status" value="1"/>
</dbReference>
<dbReference type="InterPro" id="IPR011992">
    <property type="entry name" value="EF-hand-dom_pair"/>
</dbReference>
<dbReference type="InterPro" id="IPR018247">
    <property type="entry name" value="EF_Hand_1_Ca_BS"/>
</dbReference>
<dbReference type="PROSITE" id="PS00018">
    <property type="entry name" value="EF_HAND_1"/>
    <property type="match status" value="1"/>
</dbReference>
<feature type="compositionally biased region" description="Gly residues" evidence="6">
    <location>
        <begin position="772"/>
        <end position="794"/>
    </location>
</feature>
<feature type="region of interest" description="Disordered" evidence="6">
    <location>
        <begin position="719"/>
        <end position="797"/>
    </location>
</feature>
<evidence type="ECO:0000256" key="3">
    <source>
        <dbReference type="ARBA" id="ARBA00022837"/>
    </source>
</evidence>
<dbReference type="Gene3D" id="2.30.30.60">
    <property type="match status" value="1"/>
</dbReference>
<evidence type="ECO:0000256" key="5">
    <source>
        <dbReference type="ARBA" id="ARBA00023136"/>
    </source>
</evidence>
<dbReference type="EMBL" id="JANBOJ010000062">
    <property type="protein sequence ID" value="KAJ1723547.1"/>
    <property type="molecule type" value="Genomic_DNA"/>
</dbReference>
<feature type="compositionally biased region" description="Low complexity" evidence="6">
    <location>
        <begin position="28"/>
        <end position="39"/>
    </location>
</feature>
<keyword evidence="10" id="KW-1185">Reference proteome</keyword>
<feature type="domain" description="EF-hand" evidence="8">
    <location>
        <begin position="447"/>
        <end position="482"/>
    </location>
</feature>
<sequence>MANIKFRQSDVVDEKQQHGHSSVINMTSAGAGSPAPDSSNDYGHAHLQRSANNNSMLTMPSVDIPGQFQDDFNWDSASEDGEEADPKDEGARRVTGFWRMHPLLRAFCIMLLGGIILIIPTVAVLASHRSLPFRGAVDAGADNYQFLYNLQCVARSFALLAAVWVFGTLIYHLVDMIPDGVLRIVRAFKGKRVIEKTKDRMQFFVAVKGYIKMILISATSLVAFVIMFPNASYRFIGKVENGSSSWDQVLFQVNILILFACAIIGLEKLLLKIIATRFHKSAYKERLEQQTYASWVLDHLNRAREVQGSGSNAHNTPFMGSNNATFDGNMEAMASSKELLQQQQQQHDETVGRSIQGVHTPPALEKSSTGGSSFWRRNTFSGTRPKHQKTPSKSFASKLWNIKDRALDGGVDMNSNQYAGRLARKLFGALNNDRDYLVVDDFLPFFDKEEDAIKAFELFDKDNNGDISKREMRDRVLLIYKERRALLNALSDMSQVVGKLDMFLTVFAFVIIVIIALLVFGLDPLKSLATMGTLFIGWSFVFGNTFKTIFECIVFLFQIHSYDVGDTVIIATENLTVHKIRLLSTVFYKTDGTYTVYPNNQLATMKIQNLRRSNPQSESIVVGFDFATPSDKLYALRDRMNEYIDENPRDLIGPVGFNIDLLENANRVQLSIGISYKNNWQDGGRRASIKTKFAFALRHIIKDLGLRYALPLQPVTMVPPPPGYDEVPAAGDTRPRTSPGSDDEDDLFGGAYYGNGARQRNRTADNAYMGNYSGGGGNGGGHHAGGNDASGGGPSAPIVATVAATLAADA</sequence>
<keyword evidence="4 7" id="KW-1133">Transmembrane helix</keyword>
<protein>
    <recommendedName>
        <fullName evidence="8">EF-hand domain-containing protein</fullName>
    </recommendedName>
</protein>
<feature type="region of interest" description="Disordered" evidence="6">
    <location>
        <begin position="1"/>
        <end position="46"/>
    </location>
</feature>
<evidence type="ECO:0000256" key="1">
    <source>
        <dbReference type="ARBA" id="ARBA00004370"/>
    </source>
</evidence>
<dbReference type="GO" id="GO:0005509">
    <property type="term" value="F:calcium ion binding"/>
    <property type="evidence" value="ECO:0007669"/>
    <property type="project" value="InterPro"/>
</dbReference>
<accession>A0A9W7Y2V3</accession>
<gene>
    <name evidence="9" type="ORF">LPJ53_002116</name>
</gene>
<dbReference type="GO" id="GO:0006874">
    <property type="term" value="P:intracellular calcium ion homeostasis"/>
    <property type="evidence" value="ECO:0007669"/>
    <property type="project" value="TreeGrafter"/>
</dbReference>
<dbReference type="InterPro" id="IPR010920">
    <property type="entry name" value="LSM_dom_sf"/>
</dbReference>
<evidence type="ECO:0000256" key="6">
    <source>
        <dbReference type="SAM" id="MobiDB-lite"/>
    </source>
</evidence>
<dbReference type="Proteomes" id="UP001149813">
    <property type="component" value="Unassembled WGS sequence"/>
</dbReference>